<reference evidence="1" key="1">
    <citation type="submission" date="2020-10" db="EMBL/GenBank/DDBJ databases">
        <authorList>
            <person name="Muller C M."/>
        </authorList>
    </citation>
    <scope>NUCLEOTIDE SEQUENCE</scope>
    <source>
        <strain evidence="1">THUN-12</strain>
    </source>
</reference>
<evidence type="ECO:0000313" key="2">
    <source>
        <dbReference type="Proteomes" id="UP000683417"/>
    </source>
</evidence>
<dbReference type="EMBL" id="CAJHIT010000002">
    <property type="protein sequence ID" value="CAD6499948.1"/>
    <property type="molecule type" value="Genomic_DNA"/>
</dbReference>
<evidence type="ECO:0000313" key="1">
    <source>
        <dbReference type="EMBL" id="CAD6499948.1"/>
    </source>
</evidence>
<accession>A0A9W4CWM3</accession>
<name>A0A9W4CWM3_BLUGR</name>
<dbReference type="Proteomes" id="UP000683417">
    <property type="component" value="Unassembled WGS sequence"/>
</dbReference>
<comment type="caution">
    <text evidence="1">The sequence shown here is derived from an EMBL/GenBank/DDBJ whole genome shotgun (WGS) entry which is preliminary data.</text>
</comment>
<proteinExistence type="predicted"/>
<sequence length="23" mass="2570">MDCGRSSIYSIHTTSALWSPFPL</sequence>
<dbReference type="AlphaFoldDB" id="A0A9W4CWM3"/>
<protein>
    <submittedName>
        <fullName evidence="1">BgTH12-04053</fullName>
    </submittedName>
</protein>
<gene>
    <name evidence="1" type="ORF">BGTH12_LOCUS1306</name>
</gene>
<organism evidence="1 2">
    <name type="scientific">Blumeria graminis f. sp. triticale</name>
    <dbReference type="NCBI Taxonomy" id="1689686"/>
    <lineage>
        <taxon>Eukaryota</taxon>
        <taxon>Fungi</taxon>
        <taxon>Dikarya</taxon>
        <taxon>Ascomycota</taxon>
        <taxon>Pezizomycotina</taxon>
        <taxon>Leotiomycetes</taxon>
        <taxon>Erysiphales</taxon>
        <taxon>Erysiphaceae</taxon>
        <taxon>Blumeria</taxon>
    </lineage>
</organism>